<gene>
    <name evidence="2" type="ORF">DS909_02760</name>
</gene>
<keyword evidence="1" id="KW-0472">Membrane</keyword>
<keyword evidence="1" id="KW-1133">Transmembrane helix</keyword>
<dbReference type="OrthoDB" id="7865239at2"/>
<feature type="transmembrane region" description="Helical" evidence="1">
    <location>
        <begin position="38"/>
        <end position="57"/>
    </location>
</feature>
<evidence type="ECO:0000313" key="3">
    <source>
        <dbReference type="Proteomes" id="UP000252706"/>
    </source>
</evidence>
<feature type="transmembrane region" description="Helical" evidence="1">
    <location>
        <begin position="102"/>
        <end position="125"/>
    </location>
</feature>
<dbReference type="AlphaFoldDB" id="A0A366XD40"/>
<feature type="transmembrane region" description="Helical" evidence="1">
    <location>
        <begin position="69"/>
        <end position="90"/>
    </location>
</feature>
<organism evidence="2 3">
    <name type="scientific">Phaeobacter gallaeciensis</name>
    <dbReference type="NCBI Taxonomy" id="60890"/>
    <lineage>
        <taxon>Bacteria</taxon>
        <taxon>Pseudomonadati</taxon>
        <taxon>Pseudomonadota</taxon>
        <taxon>Alphaproteobacteria</taxon>
        <taxon>Rhodobacterales</taxon>
        <taxon>Roseobacteraceae</taxon>
        <taxon>Phaeobacter</taxon>
    </lineage>
</organism>
<comment type="caution">
    <text evidence="2">The sequence shown here is derived from an EMBL/GenBank/DDBJ whole genome shotgun (WGS) entry which is preliminary data.</text>
</comment>
<dbReference type="RefSeq" id="WP_113789693.1">
    <property type="nucleotide sequence ID" value="NZ_QOCE01000006.1"/>
</dbReference>
<evidence type="ECO:0000313" key="2">
    <source>
        <dbReference type="EMBL" id="RBW61110.1"/>
    </source>
</evidence>
<accession>A0A366XD40</accession>
<sequence length="127" mass="13462">MINLSLLVKLQAVFAVASLTYLATSAICEQMIGEPLSAAAIGPSILMFLAYCAALFLPRTGRIGWYRIAMVPALVLFGFGGVIGNITRYIDGGLAEYASLAAWGIAVAINFFGTVLNVIAALKLFKE</sequence>
<proteinExistence type="predicted"/>
<evidence type="ECO:0000256" key="1">
    <source>
        <dbReference type="SAM" id="Phobius"/>
    </source>
</evidence>
<keyword evidence="1" id="KW-0812">Transmembrane</keyword>
<dbReference type="EMBL" id="QOCE01000006">
    <property type="protein sequence ID" value="RBW61110.1"/>
    <property type="molecule type" value="Genomic_DNA"/>
</dbReference>
<protein>
    <submittedName>
        <fullName evidence="2">Uncharacterized protein</fullName>
    </submittedName>
</protein>
<reference evidence="2 3" key="1">
    <citation type="submission" date="2018-07" db="EMBL/GenBank/DDBJ databases">
        <title>Modular assembly of carbohydrate-degrading microbial communities in the ocean.</title>
        <authorList>
            <person name="Enke T.N."/>
            <person name="Datta M.S."/>
            <person name="Schwartzman J.A."/>
            <person name="Cermak N."/>
            <person name="Schmitz D.A."/>
            <person name="Barrere J."/>
            <person name="Cordero O.X."/>
        </authorList>
    </citation>
    <scope>NUCLEOTIDE SEQUENCE [LARGE SCALE GENOMIC DNA]</scope>
    <source>
        <strain evidence="2 3">C3M10</strain>
    </source>
</reference>
<dbReference type="Proteomes" id="UP000252706">
    <property type="component" value="Unassembled WGS sequence"/>
</dbReference>
<name>A0A366XD40_9RHOB</name>